<evidence type="ECO:0000259" key="4">
    <source>
        <dbReference type="Pfam" id="PF22725"/>
    </source>
</evidence>
<reference evidence="5" key="1">
    <citation type="submission" date="2021-04" db="EMBL/GenBank/DDBJ databases">
        <title>The genome sequence of Ideonella sp. 4Y11.</title>
        <authorList>
            <person name="Liu Y."/>
        </authorList>
    </citation>
    <scope>NUCLEOTIDE SEQUENCE</scope>
    <source>
        <strain evidence="5">4Y11</strain>
    </source>
</reference>
<dbReference type="InterPro" id="IPR036291">
    <property type="entry name" value="NAD(P)-bd_dom_sf"/>
</dbReference>
<dbReference type="EMBL" id="JAGQDE010000005">
    <property type="protein sequence ID" value="MBQ0958997.1"/>
    <property type="molecule type" value="Genomic_DNA"/>
</dbReference>
<dbReference type="Pfam" id="PF01408">
    <property type="entry name" value="GFO_IDH_MocA"/>
    <property type="match status" value="1"/>
</dbReference>
<dbReference type="InterPro" id="IPR000683">
    <property type="entry name" value="Gfo/Idh/MocA-like_OxRdtase_N"/>
</dbReference>
<feature type="domain" description="GFO/IDH/MocA-like oxidoreductase" evidence="4">
    <location>
        <begin position="139"/>
        <end position="258"/>
    </location>
</feature>
<dbReference type="Pfam" id="PF22725">
    <property type="entry name" value="GFO_IDH_MocA_C3"/>
    <property type="match status" value="1"/>
</dbReference>
<feature type="domain" description="Gfo/Idh/MocA-like oxidoreductase N-terminal" evidence="3">
    <location>
        <begin position="4"/>
        <end position="125"/>
    </location>
</feature>
<dbReference type="Gene3D" id="3.30.360.10">
    <property type="entry name" value="Dihydrodipicolinate Reductase, domain 2"/>
    <property type="match status" value="1"/>
</dbReference>
<evidence type="ECO:0000313" key="6">
    <source>
        <dbReference type="Proteomes" id="UP000678374"/>
    </source>
</evidence>
<gene>
    <name evidence="5" type="ORF">KAK06_08495</name>
</gene>
<dbReference type="SUPFAM" id="SSF55347">
    <property type="entry name" value="Glyceraldehyde-3-phosphate dehydrogenase-like, C-terminal domain"/>
    <property type="match status" value="1"/>
</dbReference>
<comment type="caution">
    <text evidence="5">The sequence shown here is derived from an EMBL/GenBank/DDBJ whole genome shotgun (WGS) entry which is preliminary data.</text>
</comment>
<organism evidence="5 6">
    <name type="scientific">Ideonella aquatica</name>
    <dbReference type="NCBI Taxonomy" id="2824119"/>
    <lineage>
        <taxon>Bacteria</taxon>
        <taxon>Pseudomonadati</taxon>
        <taxon>Pseudomonadota</taxon>
        <taxon>Betaproteobacteria</taxon>
        <taxon>Burkholderiales</taxon>
        <taxon>Sphaerotilaceae</taxon>
        <taxon>Ideonella</taxon>
    </lineage>
</organism>
<name>A0A940YHT6_9BURK</name>
<keyword evidence="6" id="KW-1185">Reference proteome</keyword>
<comment type="similarity">
    <text evidence="1">Belongs to the Gfo/Idh/MocA family.</text>
</comment>
<dbReference type="InterPro" id="IPR055170">
    <property type="entry name" value="GFO_IDH_MocA-like_dom"/>
</dbReference>
<dbReference type="GO" id="GO:0000166">
    <property type="term" value="F:nucleotide binding"/>
    <property type="evidence" value="ECO:0007669"/>
    <property type="project" value="InterPro"/>
</dbReference>
<dbReference type="AlphaFoldDB" id="A0A940YHT6"/>
<evidence type="ECO:0000313" key="5">
    <source>
        <dbReference type="EMBL" id="MBQ0958997.1"/>
    </source>
</evidence>
<dbReference type="PANTHER" id="PTHR22604:SF105">
    <property type="entry name" value="TRANS-1,2-DIHYDROBENZENE-1,2-DIOL DEHYDROGENASE"/>
    <property type="match status" value="1"/>
</dbReference>
<evidence type="ECO:0000259" key="3">
    <source>
        <dbReference type="Pfam" id="PF01408"/>
    </source>
</evidence>
<protein>
    <submittedName>
        <fullName evidence="5">Gfo/Idh/MocA family oxidoreductase</fullName>
    </submittedName>
</protein>
<sequence>MGDFRWGLIGPGGIAHRFAQAVQALPGAHLAAVLGRQPDKTAAFAARWQRTDKPAPRVAAGFDELIGAGALDAVYIATPHSAHGEWVRACLQAGLPVLCEKPLVPHAALGRELVALAQQRQVFLMEALWTRFLPIYALIGQWLAEGTIGRLQTVQSSFCFPADAGPESRLFNPALAGGALLDIGIYNLSMSRWAVAAATGQASDPLDLVVDGVLAATGVDARVTATLRFPAAIQAQFVCGFDGAAENSLALFGSQGSIGVPQHFWEGTRAVLTRAGQAPEVHERPFALNGFEYEIAEAMRCIRAGLTESPQMPLAETLATLACMDEIRGRLGVRYPFEQAP</sequence>
<proteinExistence type="inferred from homology"/>
<dbReference type="GO" id="GO:0016491">
    <property type="term" value="F:oxidoreductase activity"/>
    <property type="evidence" value="ECO:0007669"/>
    <property type="project" value="UniProtKB-KW"/>
</dbReference>
<dbReference type="RefSeq" id="WP_210801507.1">
    <property type="nucleotide sequence ID" value="NZ_JAGQDE010000005.1"/>
</dbReference>
<dbReference type="PANTHER" id="PTHR22604">
    <property type="entry name" value="OXIDOREDUCTASES"/>
    <property type="match status" value="1"/>
</dbReference>
<dbReference type="InterPro" id="IPR050984">
    <property type="entry name" value="Gfo/Idh/MocA_domain"/>
</dbReference>
<accession>A0A940YHT6</accession>
<evidence type="ECO:0000256" key="2">
    <source>
        <dbReference type="ARBA" id="ARBA00023002"/>
    </source>
</evidence>
<dbReference type="Proteomes" id="UP000678374">
    <property type="component" value="Unassembled WGS sequence"/>
</dbReference>
<evidence type="ECO:0000256" key="1">
    <source>
        <dbReference type="ARBA" id="ARBA00010928"/>
    </source>
</evidence>
<dbReference type="SUPFAM" id="SSF51735">
    <property type="entry name" value="NAD(P)-binding Rossmann-fold domains"/>
    <property type="match status" value="1"/>
</dbReference>
<dbReference type="Gene3D" id="3.40.50.720">
    <property type="entry name" value="NAD(P)-binding Rossmann-like Domain"/>
    <property type="match status" value="1"/>
</dbReference>
<keyword evidence="2" id="KW-0560">Oxidoreductase</keyword>